<accession>A0A3Q9BLH0</accession>
<keyword evidence="1" id="KW-0560">Oxidoreductase</keyword>
<organism evidence="4 5">
    <name type="scientific">Jeotgalibaca ciconiae</name>
    <dbReference type="NCBI Taxonomy" id="2496265"/>
    <lineage>
        <taxon>Bacteria</taxon>
        <taxon>Bacillati</taxon>
        <taxon>Bacillota</taxon>
        <taxon>Bacilli</taxon>
        <taxon>Lactobacillales</taxon>
        <taxon>Carnobacteriaceae</taxon>
        <taxon>Jeotgalibaca</taxon>
    </lineage>
</organism>
<dbReference type="EMBL" id="CP034465">
    <property type="protein sequence ID" value="AZP05054.1"/>
    <property type="molecule type" value="Genomic_DNA"/>
</dbReference>
<dbReference type="PANTHER" id="PTHR43333:SF1">
    <property type="entry name" value="D-ISOMER SPECIFIC 2-HYDROXYACID DEHYDROGENASE NAD-BINDING DOMAIN-CONTAINING PROTEIN"/>
    <property type="match status" value="1"/>
</dbReference>
<dbReference type="Proteomes" id="UP000273326">
    <property type="component" value="Chromosome"/>
</dbReference>
<keyword evidence="5" id="KW-1185">Reference proteome</keyword>
<proteinExistence type="predicted"/>
<dbReference type="Pfam" id="PF02826">
    <property type="entry name" value="2-Hacid_dh_C"/>
    <property type="match status" value="1"/>
</dbReference>
<sequence length="321" mass="36549">MIILSKKNKLLLNRELKEQQIQRIKELLPEFEVYTELNDESVLKDIEVVIHWTPEMGKFWEEGKLPQLKWVQAISAGVNYLPQESFREKEVILTNASGIHQHTISEHIIGVLLYHARAFDQVIKNQKNKKWEQDLTIQELRDKTLMIFGIGNIGRRLATIAQAFGMKTVGVNTSGHQVSEVDETVAQDQCEEVLKKADYVVNILPETKETINFFDKERFSQMKEGVAFVNVGRGSSVDVAALTEALDNGTVSFAALDVFEKEPLEEDSPLWNHKKVLITPHVSGLVEHFRDELFSVIEPNVEAFVNDGKPSVNVVDYDKSY</sequence>
<dbReference type="Gene3D" id="3.40.50.720">
    <property type="entry name" value="NAD(P)-binding Rossmann-like Domain"/>
    <property type="match status" value="2"/>
</dbReference>
<dbReference type="CDD" id="cd12155">
    <property type="entry name" value="PGDH_1"/>
    <property type="match status" value="1"/>
</dbReference>
<dbReference type="KEGG" id="jeh:EJN90_10625"/>
<dbReference type="SUPFAM" id="SSF51735">
    <property type="entry name" value="NAD(P)-binding Rossmann-fold domains"/>
    <property type="match status" value="1"/>
</dbReference>
<dbReference type="AlphaFoldDB" id="A0A3Q9BLH0"/>
<evidence type="ECO:0000256" key="1">
    <source>
        <dbReference type="ARBA" id="ARBA00023002"/>
    </source>
</evidence>
<dbReference type="GO" id="GO:0051287">
    <property type="term" value="F:NAD binding"/>
    <property type="evidence" value="ECO:0007669"/>
    <property type="project" value="InterPro"/>
</dbReference>
<keyword evidence="2" id="KW-0520">NAD</keyword>
<name>A0A3Q9BLH0_9LACT</name>
<dbReference type="InterPro" id="IPR006140">
    <property type="entry name" value="D-isomer_DH_NAD-bd"/>
</dbReference>
<protein>
    <submittedName>
        <fullName evidence="4">Hydroxyacid dehydrogenase</fullName>
    </submittedName>
</protein>
<evidence type="ECO:0000313" key="5">
    <source>
        <dbReference type="Proteomes" id="UP000273326"/>
    </source>
</evidence>
<dbReference type="FunFam" id="3.40.50.720:FF:000363">
    <property type="entry name" value="D-isomer specific 2-hydroxyacid dehydrogenase"/>
    <property type="match status" value="1"/>
</dbReference>
<reference evidence="5" key="1">
    <citation type="submission" date="2018-12" db="EMBL/GenBank/DDBJ databases">
        <title>Complete genome sequencing of Jeotgalibaca sp. H21T32.</title>
        <authorList>
            <person name="Bae J.-W."/>
            <person name="Lee S.-Y."/>
        </authorList>
    </citation>
    <scope>NUCLEOTIDE SEQUENCE [LARGE SCALE GENOMIC DNA]</scope>
    <source>
        <strain evidence="5">H21T32</strain>
    </source>
</reference>
<dbReference type="OrthoDB" id="9805416at2"/>
<evidence type="ECO:0000313" key="4">
    <source>
        <dbReference type="EMBL" id="AZP05054.1"/>
    </source>
</evidence>
<feature type="domain" description="D-isomer specific 2-hydroxyacid dehydrogenase NAD-binding" evidence="3">
    <location>
        <begin position="110"/>
        <end position="283"/>
    </location>
</feature>
<evidence type="ECO:0000256" key="2">
    <source>
        <dbReference type="ARBA" id="ARBA00023027"/>
    </source>
</evidence>
<dbReference type="SUPFAM" id="SSF52283">
    <property type="entry name" value="Formate/glycerate dehydrogenase catalytic domain-like"/>
    <property type="match status" value="1"/>
</dbReference>
<dbReference type="PANTHER" id="PTHR43333">
    <property type="entry name" value="2-HACID_DH_C DOMAIN-CONTAINING PROTEIN"/>
    <property type="match status" value="1"/>
</dbReference>
<evidence type="ECO:0000259" key="3">
    <source>
        <dbReference type="Pfam" id="PF02826"/>
    </source>
</evidence>
<dbReference type="InterPro" id="IPR036291">
    <property type="entry name" value="NAD(P)-bd_dom_sf"/>
</dbReference>
<gene>
    <name evidence="4" type="ORF">EJN90_10625</name>
</gene>
<dbReference type="GO" id="GO:0016616">
    <property type="term" value="F:oxidoreductase activity, acting on the CH-OH group of donors, NAD or NADP as acceptor"/>
    <property type="evidence" value="ECO:0007669"/>
    <property type="project" value="InterPro"/>
</dbReference>